<sequence length="44" mass="4965">MSVRIAQSLLSAMNRGKFFCGQLGFLVASGRMMRIILEIWTAIF</sequence>
<comment type="caution">
    <text evidence="1">The sequence shown here is derived from an EMBL/GenBank/DDBJ whole genome shotgun (WGS) entry which is preliminary data.</text>
</comment>
<dbReference type="EMBL" id="ALAB01000038">
    <property type="protein sequence ID" value="EJI84317.1"/>
    <property type="molecule type" value="Genomic_DNA"/>
</dbReference>
<evidence type="ECO:0000313" key="2">
    <source>
        <dbReference type="Proteomes" id="UP000012043"/>
    </source>
</evidence>
<gene>
    <name evidence="1" type="ORF">AEST_28630</name>
</gene>
<name>J2IB28_9ALTE</name>
<evidence type="ECO:0000313" key="1">
    <source>
        <dbReference type="EMBL" id="EJI84317.1"/>
    </source>
</evidence>
<dbReference type="AlphaFoldDB" id="J2IB28"/>
<organism evidence="1 2">
    <name type="scientific">Alishewanella aestuarii B11</name>
    <dbReference type="NCBI Taxonomy" id="1197174"/>
    <lineage>
        <taxon>Bacteria</taxon>
        <taxon>Pseudomonadati</taxon>
        <taxon>Pseudomonadota</taxon>
        <taxon>Gammaproteobacteria</taxon>
        <taxon>Alteromonadales</taxon>
        <taxon>Alteromonadaceae</taxon>
        <taxon>Alishewanella</taxon>
    </lineage>
</organism>
<accession>J2IB28</accession>
<protein>
    <submittedName>
        <fullName evidence="1">Uncharacterized protein</fullName>
    </submittedName>
</protein>
<proteinExistence type="predicted"/>
<dbReference type="Proteomes" id="UP000012043">
    <property type="component" value="Unassembled WGS sequence"/>
</dbReference>
<keyword evidence="2" id="KW-1185">Reference proteome</keyword>
<reference evidence="1 2" key="1">
    <citation type="journal article" date="2012" name="J. Bacteriol.">
        <title>Genome Sequence of Pectin-Degrading Alishewanella aestuarii Strain B11T, Isolated from Tidal Flat Sediment.</title>
        <authorList>
            <person name="Jung J."/>
            <person name="Choi S."/>
            <person name="Chun J."/>
            <person name="Park W."/>
        </authorList>
    </citation>
    <scope>NUCLEOTIDE SEQUENCE [LARGE SCALE GENOMIC DNA]</scope>
    <source>
        <strain evidence="1 2">B11</strain>
    </source>
</reference>